<dbReference type="Proteomes" id="UP000198287">
    <property type="component" value="Unassembled WGS sequence"/>
</dbReference>
<evidence type="ECO:0000256" key="1">
    <source>
        <dbReference type="ARBA" id="ARBA00004123"/>
    </source>
</evidence>
<keyword evidence="6" id="KW-0238">DNA-binding</keyword>
<gene>
    <name evidence="9" type="ORF">Fcan01_05933</name>
</gene>
<dbReference type="AlphaFoldDB" id="A0A226EW16"/>
<comment type="caution">
    <text evidence="9">The sequence shown here is derived from an EMBL/GenBank/DDBJ whole genome shotgun (WGS) entry which is preliminary data.</text>
</comment>
<evidence type="ECO:0000256" key="4">
    <source>
        <dbReference type="ARBA" id="ARBA00022806"/>
    </source>
</evidence>
<dbReference type="InterPro" id="IPR038718">
    <property type="entry name" value="SNF2-like_sf"/>
</dbReference>
<feature type="region of interest" description="Disordered" evidence="8">
    <location>
        <begin position="38"/>
        <end position="198"/>
    </location>
</feature>
<dbReference type="GO" id="GO:0003677">
    <property type="term" value="F:DNA binding"/>
    <property type="evidence" value="ECO:0007669"/>
    <property type="project" value="UniProtKB-KW"/>
</dbReference>
<protein>
    <submittedName>
        <fullName evidence="9">Transcriptional regulator ATRX</fullName>
    </submittedName>
</protein>
<sequence>MTSTTDELDGGDLESFEIQGKRYFTVDEYMDECRALAQRGPLSSETTESSTLHDKENVTSVDDGVKLDQETLVSSSASVRGPFRIVSASATSSSPSTTLFVPKYDKTDDELEKKTPTNQLDPPSAEHKVLSRDDFPPRRATRDRHQEVSTEAPPPKKKSRPLVYTDSDNDDDDDDDSVTAPVNKREDPPLKADDDTEKEEWEKWIVKKHNEIVGIFENDVVIEDGVVTRLFLEDDPISGRLVEVNAGIIAELLPHQFRGAKFMYENCFGRLGQDTRNNYDLFTSDYLIGPVREVQVAVFAQAVLKNESRPEIRTILILCPVLKREIWSAEIQRVLENVEPDQRPLVHNLWEGQDMEEKIKSLNLWTKQGGVAILDFELFQQLDEYYVDDNDDDSREAINNSLFTPGPAIVFKDLESIDRRYINRKYKGLVKITTTRQIVLPDLYSNDPVQHINRVICRDWLTSTTTGFLDDHEKKFEFLCDLVDYHAKREVHWIQKRGFATIQNDGSGYYFLKSDFPNQWRKAISSRARQASTTPERRVKHKLYTKELRSNTPGTYVFYILVISPIIGPLTVGDLCNPNSDMTIYVGEWDASYNYALITSRPEHFTNNNCIVYKLTSDPKNQCNEVLAQQCLNQFVAHFGEAFILYYAHEWNKKNPEKPKFILTSPEVQNLDEDGNLEKQARQMARDGIWIFAALQEDGEPHPPQHARFEEICTLPFMIKPSYIKRRVIPGLGQGSNDWK</sequence>
<dbReference type="PANTHER" id="PTHR45797">
    <property type="entry name" value="RAD54-LIKE"/>
    <property type="match status" value="1"/>
</dbReference>
<dbReference type="InterPro" id="IPR044574">
    <property type="entry name" value="ARIP4-like"/>
</dbReference>
<feature type="compositionally biased region" description="Low complexity" evidence="8">
    <location>
        <begin position="87"/>
        <end position="98"/>
    </location>
</feature>
<feature type="compositionally biased region" description="Basic and acidic residues" evidence="8">
    <location>
        <begin position="183"/>
        <end position="193"/>
    </location>
</feature>
<dbReference type="GO" id="GO:0004386">
    <property type="term" value="F:helicase activity"/>
    <property type="evidence" value="ECO:0007669"/>
    <property type="project" value="UniProtKB-KW"/>
</dbReference>
<feature type="compositionally biased region" description="Basic and acidic residues" evidence="8">
    <location>
        <begin position="103"/>
        <end position="115"/>
    </location>
</feature>
<evidence type="ECO:0000313" key="9">
    <source>
        <dbReference type="EMBL" id="OXA61031.1"/>
    </source>
</evidence>
<evidence type="ECO:0000313" key="10">
    <source>
        <dbReference type="Proteomes" id="UP000198287"/>
    </source>
</evidence>
<keyword evidence="4" id="KW-0347">Helicase</keyword>
<organism evidence="9 10">
    <name type="scientific">Folsomia candida</name>
    <name type="common">Springtail</name>
    <dbReference type="NCBI Taxonomy" id="158441"/>
    <lineage>
        <taxon>Eukaryota</taxon>
        <taxon>Metazoa</taxon>
        <taxon>Ecdysozoa</taxon>
        <taxon>Arthropoda</taxon>
        <taxon>Hexapoda</taxon>
        <taxon>Collembola</taxon>
        <taxon>Entomobryomorpha</taxon>
        <taxon>Isotomoidea</taxon>
        <taxon>Isotomidae</taxon>
        <taxon>Proisotominae</taxon>
        <taxon>Folsomia</taxon>
    </lineage>
</organism>
<keyword evidence="7" id="KW-0539">Nucleus</keyword>
<dbReference type="PANTHER" id="PTHR45797:SF1">
    <property type="entry name" value="HELICASE ARIP4"/>
    <property type="match status" value="1"/>
</dbReference>
<evidence type="ECO:0000256" key="7">
    <source>
        <dbReference type="ARBA" id="ARBA00023242"/>
    </source>
</evidence>
<comment type="similarity">
    <text evidence="2">Belongs to the SNF2/RAD54 helicase family.</text>
</comment>
<evidence type="ECO:0000256" key="5">
    <source>
        <dbReference type="ARBA" id="ARBA00022840"/>
    </source>
</evidence>
<keyword evidence="4" id="KW-0378">Hydrolase</keyword>
<feature type="compositionally biased region" description="Basic and acidic residues" evidence="8">
    <location>
        <begin position="124"/>
        <end position="137"/>
    </location>
</feature>
<proteinExistence type="inferred from homology"/>
<evidence type="ECO:0000256" key="2">
    <source>
        <dbReference type="ARBA" id="ARBA00007025"/>
    </source>
</evidence>
<feature type="compositionally biased region" description="Acidic residues" evidence="8">
    <location>
        <begin position="167"/>
        <end position="177"/>
    </location>
</feature>
<dbReference type="GO" id="GO:0005634">
    <property type="term" value="C:nucleus"/>
    <property type="evidence" value="ECO:0007669"/>
    <property type="project" value="UniProtKB-SubCell"/>
</dbReference>
<dbReference type="GO" id="GO:0005524">
    <property type="term" value="F:ATP binding"/>
    <property type="evidence" value="ECO:0007669"/>
    <property type="project" value="UniProtKB-KW"/>
</dbReference>
<keyword evidence="5" id="KW-0067">ATP-binding</keyword>
<comment type="subcellular location">
    <subcellularLocation>
        <location evidence="1">Nucleus</location>
    </subcellularLocation>
</comment>
<dbReference type="EMBL" id="LNIX01000002">
    <property type="protein sequence ID" value="OXA61031.1"/>
    <property type="molecule type" value="Genomic_DNA"/>
</dbReference>
<reference evidence="9 10" key="1">
    <citation type="submission" date="2015-12" db="EMBL/GenBank/DDBJ databases">
        <title>The genome of Folsomia candida.</title>
        <authorList>
            <person name="Faddeeva A."/>
            <person name="Derks M.F."/>
            <person name="Anvar Y."/>
            <person name="Smit S."/>
            <person name="Van Straalen N."/>
            <person name="Roelofs D."/>
        </authorList>
    </citation>
    <scope>NUCLEOTIDE SEQUENCE [LARGE SCALE GENOMIC DNA]</scope>
    <source>
        <strain evidence="9 10">VU population</strain>
        <tissue evidence="9">Whole body</tissue>
    </source>
</reference>
<name>A0A226EW16_FOLCA</name>
<feature type="compositionally biased region" description="Basic and acidic residues" evidence="8">
    <location>
        <begin position="51"/>
        <end position="69"/>
    </location>
</feature>
<evidence type="ECO:0000256" key="3">
    <source>
        <dbReference type="ARBA" id="ARBA00022741"/>
    </source>
</evidence>
<keyword evidence="3" id="KW-0547">Nucleotide-binding</keyword>
<dbReference type="GO" id="GO:0016887">
    <property type="term" value="F:ATP hydrolysis activity"/>
    <property type="evidence" value="ECO:0007669"/>
    <property type="project" value="InterPro"/>
</dbReference>
<keyword evidence="10" id="KW-1185">Reference proteome</keyword>
<dbReference type="Gene3D" id="3.40.50.10810">
    <property type="entry name" value="Tandem AAA-ATPase domain"/>
    <property type="match status" value="1"/>
</dbReference>
<evidence type="ECO:0000256" key="6">
    <source>
        <dbReference type="ARBA" id="ARBA00023125"/>
    </source>
</evidence>
<evidence type="ECO:0000256" key="8">
    <source>
        <dbReference type="SAM" id="MobiDB-lite"/>
    </source>
</evidence>
<accession>A0A226EW16</accession>
<dbReference type="STRING" id="158441.A0A226EW16"/>